<name>A0A1F8GRI7_9BACT</name>
<comment type="caution">
    <text evidence="1">The sequence shown here is derived from an EMBL/GenBank/DDBJ whole genome shotgun (WGS) entry which is preliminary data.</text>
</comment>
<dbReference type="InterPro" id="IPR003615">
    <property type="entry name" value="HNH_nuc"/>
</dbReference>
<protein>
    <submittedName>
        <fullName evidence="1">Uncharacterized protein</fullName>
    </submittedName>
</protein>
<sequence>MRFDVRIAAVFIVVALTGFYWGQGSVPSGQPALIGLFQDNEPFVTDYRVKDADCRADGPYPDHECTPGAVFPDVTAGQVCVSGYSKTVRKVSESLKKRVYRSYDIAYPPPFGSYELDHFIPLSLGGNNDIANLWPFAAEPRPGFIEKDLVVNYLRQNVCGGGMTLQAAQRAIATYWVQVYESIDASEKAELKKLYPSWAEIRR</sequence>
<evidence type="ECO:0000313" key="2">
    <source>
        <dbReference type="Proteomes" id="UP000178444"/>
    </source>
</evidence>
<dbReference type="EMBL" id="MGKO01000004">
    <property type="protein sequence ID" value="OGN27993.1"/>
    <property type="molecule type" value="Genomic_DNA"/>
</dbReference>
<dbReference type="AlphaFoldDB" id="A0A1F8GRI7"/>
<dbReference type="CDD" id="cd00085">
    <property type="entry name" value="HNHc"/>
    <property type="match status" value="1"/>
</dbReference>
<dbReference type="Proteomes" id="UP000178444">
    <property type="component" value="Unassembled WGS sequence"/>
</dbReference>
<evidence type="ECO:0000313" key="1">
    <source>
        <dbReference type="EMBL" id="OGN27993.1"/>
    </source>
</evidence>
<organism evidence="1 2">
    <name type="scientific">Candidatus Yanofskybacteria bacterium RIFCSPLOWO2_01_FULL_49_17</name>
    <dbReference type="NCBI Taxonomy" id="1802700"/>
    <lineage>
        <taxon>Bacteria</taxon>
        <taxon>Candidatus Yanofskyibacteriota</taxon>
    </lineage>
</organism>
<accession>A0A1F8GRI7</accession>
<gene>
    <name evidence="1" type="ORF">A2941_03125</name>
</gene>
<proteinExistence type="predicted"/>
<reference evidence="1 2" key="1">
    <citation type="journal article" date="2016" name="Nat. Commun.">
        <title>Thousands of microbial genomes shed light on interconnected biogeochemical processes in an aquifer system.</title>
        <authorList>
            <person name="Anantharaman K."/>
            <person name="Brown C.T."/>
            <person name="Hug L.A."/>
            <person name="Sharon I."/>
            <person name="Castelle C.J."/>
            <person name="Probst A.J."/>
            <person name="Thomas B.C."/>
            <person name="Singh A."/>
            <person name="Wilkins M.J."/>
            <person name="Karaoz U."/>
            <person name="Brodie E.L."/>
            <person name="Williams K.H."/>
            <person name="Hubbard S.S."/>
            <person name="Banfield J.F."/>
        </authorList>
    </citation>
    <scope>NUCLEOTIDE SEQUENCE [LARGE SCALE GENOMIC DNA]</scope>
</reference>